<reference evidence="2" key="1">
    <citation type="journal article" date="2013" name="Genome Biol.">
        <title>Reference genomes and transcriptomes of Nicotiana sylvestris and Nicotiana tomentosiformis.</title>
        <authorList>
            <person name="Sierro N."/>
            <person name="Battey J.N."/>
            <person name="Ouadi S."/>
            <person name="Bovet L."/>
            <person name="Goepfert S."/>
            <person name="Bakaher N."/>
            <person name="Peitsch M.C."/>
            <person name="Ivanov N.V."/>
        </authorList>
    </citation>
    <scope>NUCLEOTIDE SEQUENCE [LARGE SCALE GENOMIC DNA]</scope>
</reference>
<dbReference type="InterPro" id="IPR017853">
    <property type="entry name" value="GH"/>
</dbReference>
<sequence>MNETEVDWLFLYPQGMKKIVMYMKDRFNNTPTVITENDLLRTKFGILQ</sequence>
<accession>A0A1U7WFC6</accession>
<evidence type="ECO:0000313" key="2">
    <source>
        <dbReference type="Proteomes" id="UP000189701"/>
    </source>
</evidence>
<dbReference type="Proteomes" id="UP000189701">
    <property type="component" value="Unplaced"/>
</dbReference>
<dbReference type="SUPFAM" id="SSF51445">
    <property type="entry name" value="(Trans)glycosidases"/>
    <property type="match status" value="1"/>
</dbReference>
<dbReference type="Pfam" id="PF00232">
    <property type="entry name" value="Glyco_hydro_1"/>
    <property type="match status" value="1"/>
</dbReference>
<comment type="similarity">
    <text evidence="1">Belongs to the glycosyl hydrolase 1 family.</text>
</comment>
<name>A0A1U7WFC6_NICSY</name>
<evidence type="ECO:0000256" key="1">
    <source>
        <dbReference type="ARBA" id="ARBA00010838"/>
    </source>
</evidence>
<dbReference type="InterPro" id="IPR001360">
    <property type="entry name" value="Glyco_hydro_1"/>
</dbReference>
<reference evidence="3" key="2">
    <citation type="submission" date="2025-08" db="UniProtKB">
        <authorList>
            <consortium name="RefSeq"/>
        </authorList>
    </citation>
    <scope>IDENTIFICATION</scope>
    <source>
        <tissue evidence="3">Leaf</tissue>
    </source>
</reference>
<dbReference type="AlphaFoldDB" id="A0A1U7WFC6"/>
<keyword evidence="2" id="KW-1185">Reference proteome</keyword>
<proteinExistence type="inferred from homology"/>
<organism evidence="2 3">
    <name type="scientific">Nicotiana sylvestris</name>
    <name type="common">Wood tobacco</name>
    <name type="synonym">South American tobacco</name>
    <dbReference type="NCBI Taxonomy" id="4096"/>
    <lineage>
        <taxon>Eukaryota</taxon>
        <taxon>Viridiplantae</taxon>
        <taxon>Streptophyta</taxon>
        <taxon>Embryophyta</taxon>
        <taxon>Tracheophyta</taxon>
        <taxon>Spermatophyta</taxon>
        <taxon>Magnoliopsida</taxon>
        <taxon>eudicotyledons</taxon>
        <taxon>Gunneridae</taxon>
        <taxon>Pentapetalae</taxon>
        <taxon>asterids</taxon>
        <taxon>lamiids</taxon>
        <taxon>Solanales</taxon>
        <taxon>Solanaceae</taxon>
        <taxon>Nicotianoideae</taxon>
        <taxon>Nicotianeae</taxon>
        <taxon>Nicotiana</taxon>
    </lineage>
</organism>
<protein>
    <submittedName>
        <fullName evidence="3">4-hydroxy-7-methoxy-3-oxo-3,4-dihydro-2H-1, 4-benzoxazin-2-yl glucoside beta-D-glucosidase 2, chloroplastic-like isoform X1</fullName>
    </submittedName>
</protein>
<dbReference type="GO" id="GO:0005975">
    <property type="term" value="P:carbohydrate metabolic process"/>
    <property type="evidence" value="ECO:0007669"/>
    <property type="project" value="InterPro"/>
</dbReference>
<dbReference type="RefSeq" id="XP_009777363.1">
    <property type="nucleotide sequence ID" value="XM_009779061.1"/>
</dbReference>
<evidence type="ECO:0000313" key="3">
    <source>
        <dbReference type="RefSeq" id="XP_009777363.1"/>
    </source>
</evidence>
<gene>
    <name evidence="3" type="primary">LOC104226949</name>
</gene>
<dbReference type="GO" id="GO:0004553">
    <property type="term" value="F:hydrolase activity, hydrolyzing O-glycosyl compounds"/>
    <property type="evidence" value="ECO:0007669"/>
    <property type="project" value="InterPro"/>
</dbReference>
<dbReference type="Gene3D" id="3.20.20.80">
    <property type="entry name" value="Glycosidases"/>
    <property type="match status" value="1"/>
</dbReference>